<keyword evidence="3" id="KW-1133">Transmembrane helix</keyword>
<reference evidence="4 5" key="1">
    <citation type="journal article" date="2019" name="Int. J. Syst. Evol. Microbiol.">
        <title>The Global Catalogue of Microorganisms (GCM) 10K type strain sequencing project: providing services to taxonomists for standard genome sequencing and annotation.</title>
        <authorList>
            <consortium name="The Broad Institute Genomics Platform"/>
            <consortium name="The Broad Institute Genome Sequencing Center for Infectious Disease"/>
            <person name="Wu L."/>
            <person name="Ma J."/>
        </authorList>
    </citation>
    <scope>NUCLEOTIDE SEQUENCE [LARGE SCALE GENOMIC DNA]</scope>
    <source>
        <strain evidence="4 5">JCM 15134</strain>
    </source>
</reference>
<dbReference type="InterPro" id="IPR012902">
    <property type="entry name" value="N_methyl_site"/>
</dbReference>
<evidence type="ECO:0000256" key="1">
    <source>
        <dbReference type="ARBA" id="ARBA00005233"/>
    </source>
</evidence>
<dbReference type="NCBIfam" id="TIGR02532">
    <property type="entry name" value="IV_pilin_GFxxxE"/>
    <property type="match status" value="1"/>
</dbReference>
<dbReference type="InterPro" id="IPR045584">
    <property type="entry name" value="Pilin-like"/>
</dbReference>
<evidence type="ECO:0000256" key="2">
    <source>
        <dbReference type="ARBA" id="ARBA00022481"/>
    </source>
</evidence>
<dbReference type="EMBL" id="BAAAET010000002">
    <property type="protein sequence ID" value="GAA0692940.1"/>
    <property type="molecule type" value="Genomic_DNA"/>
</dbReference>
<evidence type="ECO:0000256" key="3">
    <source>
        <dbReference type="SAM" id="Phobius"/>
    </source>
</evidence>
<comment type="caution">
    <text evidence="4">The sequence shown here is derived from an EMBL/GenBank/DDBJ whole genome shotgun (WGS) entry which is preliminary data.</text>
</comment>
<dbReference type="RefSeq" id="WP_343805487.1">
    <property type="nucleotide sequence ID" value="NZ_BAAAET010000002.1"/>
</dbReference>
<keyword evidence="3" id="KW-0812">Transmembrane</keyword>
<comment type="similarity">
    <text evidence="1">Belongs to the N-Me-Phe pilin family.</text>
</comment>
<evidence type="ECO:0000313" key="4">
    <source>
        <dbReference type="EMBL" id="GAA0692940.1"/>
    </source>
</evidence>
<evidence type="ECO:0000313" key="5">
    <source>
        <dbReference type="Proteomes" id="UP001499915"/>
    </source>
</evidence>
<protein>
    <recommendedName>
        <fullName evidence="6">Prepilin-type N-terminal cleavage/methylation domain-containing protein</fullName>
    </recommendedName>
</protein>
<evidence type="ECO:0008006" key="6">
    <source>
        <dbReference type="Google" id="ProtNLM"/>
    </source>
</evidence>
<keyword evidence="5" id="KW-1185">Reference proteome</keyword>
<gene>
    <name evidence="4" type="ORF">GCM10009104_20210</name>
</gene>
<keyword evidence="2" id="KW-0488">Methylation</keyword>
<dbReference type="Gene3D" id="3.30.700.10">
    <property type="entry name" value="Glycoprotein, Type 4 Pilin"/>
    <property type="match status" value="1"/>
</dbReference>
<feature type="transmembrane region" description="Helical" evidence="3">
    <location>
        <begin position="12"/>
        <end position="31"/>
    </location>
</feature>
<accession>A0ABN1I6U7</accession>
<proteinExistence type="inferred from homology"/>
<name>A0ABN1I6U7_9GAMM</name>
<sequence>MSREEGFTLIELMMVVAIIGLLASIALPAYIDYTRKASNRACSAEVKGYTMSVLVAVAEGKSSVSAPTTSACAWITDAAALASLSIGTSITGYPKSPGDTGTVCNLNADTSCVLSDTVPTVEGG</sequence>
<dbReference type="Pfam" id="PF07963">
    <property type="entry name" value="N_methyl"/>
    <property type="match status" value="1"/>
</dbReference>
<keyword evidence="3" id="KW-0472">Membrane</keyword>
<dbReference type="SUPFAM" id="SSF54523">
    <property type="entry name" value="Pili subunits"/>
    <property type="match status" value="1"/>
</dbReference>
<dbReference type="PANTHER" id="PTHR30093:SF34">
    <property type="entry name" value="PREPILIN PEPTIDASE-DEPENDENT PROTEIN D"/>
    <property type="match status" value="1"/>
</dbReference>
<organism evidence="4 5">
    <name type="scientific">Marinobacterium maritimum</name>
    <dbReference type="NCBI Taxonomy" id="500162"/>
    <lineage>
        <taxon>Bacteria</taxon>
        <taxon>Pseudomonadati</taxon>
        <taxon>Pseudomonadota</taxon>
        <taxon>Gammaproteobacteria</taxon>
        <taxon>Oceanospirillales</taxon>
        <taxon>Oceanospirillaceae</taxon>
        <taxon>Marinobacterium</taxon>
    </lineage>
</organism>
<dbReference type="PANTHER" id="PTHR30093">
    <property type="entry name" value="GENERAL SECRETION PATHWAY PROTEIN G"/>
    <property type="match status" value="1"/>
</dbReference>
<dbReference type="Proteomes" id="UP001499915">
    <property type="component" value="Unassembled WGS sequence"/>
</dbReference>
<dbReference type="PROSITE" id="PS00409">
    <property type="entry name" value="PROKAR_NTER_METHYL"/>
    <property type="match status" value="1"/>
</dbReference>